<evidence type="ECO:0000256" key="3">
    <source>
        <dbReference type="SAM" id="Phobius"/>
    </source>
</evidence>
<proteinExistence type="predicted"/>
<evidence type="ECO:0000313" key="5">
    <source>
        <dbReference type="Proteomes" id="UP001174997"/>
    </source>
</evidence>
<evidence type="ECO:0000256" key="2">
    <source>
        <dbReference type="SAM" id="MobiDB-lite"/>
    </source>
</evidence>
<dbReference type="PANTHER" id="PTHR13315">
    <property type="entry name" value="METALLO PHOSPHOESTERASE RELATED"/>
    <property type="match status" value="1"/>
</dbReference>
<protein>
    <submittedName>
        <fullName evidence="4">Uncharacterized protein</fullName>
    </submittedName>
</protein>
<gene>
    <name evidence="4" type="ORF">QBC41DRAFT_126929</name>
</gene>
<feature type="compositionally biased region" description="Polar residues" evidence="2">
    <location>
        <begin position="585"/>
        <end position="600"/>
    </location>
</feature>
<comment type="caution">
    <text evidence="4">The sequence shown here is derived from an EMBL/GenBank/DDBJ whole genome shotgun (WGS) entry which is preliminary data.</text>
</comment>
<feature type="compositionally biased region" description="Low complexity" evidence="2">
    <location>
        <begin position="567"/>
        <end position="578"/>
    </location>
</feature>
<reference evidence="4" key="1">
    <citation type="submission" date="2023-06" db="EMBL/GenBank/DDBJ databases">
        <title>Genome-scale phylogeny and comparative genomics of the fungal order Sordariales.</title>
        <authorList>
            <consortium name="Lawrence Berkeley National Laboratory"/>
            <person name="Hensen N."/>
            <person name="Bonometti L."/>
            <person name="Westerberg I."/>
            <person name="Brannstrom I.O."/>
            <person name="Guillou S."/>
            <person name="Cros-Aarteil S."/>
            <person name="Calhoun S."/>
            <person name="Haridas S."/>
            <person name="Kuo A."/>
            <person name="Mondo S."/>
            <person name="Pangilinan J."/>
            <person name="Riley R."/>
            <person name="Labutti K."/>
            <person name="Andreopoulos B."/>
            <person name="Lipzen A."/>
            <person name="Chen C."/>
            <person name="Yanf M."/>
            <person name="Daum C."/>
            <person name="Ng V."/>
            <person name="Clum A."/>
            <person name="Steindorff A."/>
            <person name="Ohm R."/>
            <person name="Martin F."/>
            <person name="Silar P."/>
            <person name="Natvig D."/>
            <person name="Lalanne C."/>
            <person name="Gautier V."/>
            <person name="Ament-Velasquez S.L."/>
            <person name="Kruys A."/>
            <person name="Hutchinson M.I."/>
            <person name="Powell A.J."/>
            <person name="Barry K."/>
            <person name="Miller A.N."/>
            <person name="Grigoriev I.V."/>
            <person name="Debuchy R."/>
            <person name="Gladieux P."/>
            <person name="Thoren M.H."/>
            <person name="Johannesson H."/>
        </authorList>
    </citation>
    <scope>NUCLEOTIDE SEQUENCE</scope>
    <source>
        <strain evidence="4">CBS 307.81</strain>
    </source>
</reference>
<dbReference type="AlphaFoldDB" id="A0AA39ZCI7"/>
<feature type="region of interest" description="Disordered" evidence="2">
    <location>
        <begin position="567"/>
        <end position="600"/>
    </location>
</feature>
<evidence type="ECO:0000256" key="1">
    <source>
        <dbReference type="ARBA" id="ARBA00023136"/>
    </source>
</evidence>
<dbReference type="GO" id="GO:0016020">
    <property type="term" value="C:membrane"/>
    <property type="evidence" value="ECO:0007669"/>
    <property type="project" value="GOC"/>
</dbReference>
<keyword evidence="5" id="KW-1185">Reference proteome</keyword>
<sequence length="600" mass="66480">MTRSCSFPKPTAILRHVLRVLIPVSIALTIYLYLYPVFGTCAFPLPPSSSSEPLSPFLETAKAHWPPSFLANATALVTNSSVEEPPSPALPSKKAPFRLLTLGDPQLEGSTSIPIEYLGVFPHAKSLVRNFKLSRHGVKQALHDVVDILLEDTFNFLESVRKIIDLFGNDFYLAHIYRSVHWWTRPTHVTVLGDLVGSQWLNEAEFTKRASRYWNRVFRGAEKVPDGLQAYPAEEYDLTGYLSRFDNDTTWARRIINVAGNHDIGYAGDITTNLTARFEKAFGKINYELRFELPLPEGFDSKALYDPDTNTESTRLVPELRLVVLNDMNLDTPALSTQLQDDTYTFINNVINTAAAVEFEGHYTVILTHIPLYKPTGVCVDQPFFEFHSHDGTLKEQNQLSVAASKGFLEGILGMSSSSSAPGGGKGRRGIILNGHDHAGCDTYHFVNQTAEGGEVEWQVKRWRQAVREKTVGKETEGVPGVREITVRSMMGDFGGNAGLLSVWFDEETWQWKAEYDTCPLGTQHLWWLVHILDLIAAVGVVVYVVCGVLKVVGLDVDRLFWGSNKTGGTTNKKGSSGPAEKVTAATTSTGKAQAQRKSG</sequence>
<evidence type="ECO:0000313" key="4">
    <source>
        <dbReference type="EMBL" id="KAK0668196.1"/>
    </source>
</evidence>
<dbReference type="PANTHER" id="PTHR13315:SF1">
    <property type="entry name" value="PROTEIN TED1"/>
    <property type="match status" value="1"/>
</dbReference>
<dbReference type="InterPro" id="IPR029052">
    <property type="entry name" value="Metallo-depent_PP-like"/>
</dbReference>
<keyword evidence="1 3" id="KW-0472">Membrane</keyword>
<dbReference type="InterPro" id="IPR033308">
    <property type="entry name" value="PGAP5/Cdc1/Ted1"/>
</dbReference>
<keyword evidence="3" id="KW-1133">Transmembrane helix</keyword>
<dbReference type="EMBL" id="JAULSY010000060">
    <property type="protein sequence ID" value="KAK0668196.1"/>
    <property type="molecule type" value="Genomic_DNA"/>
</dbReference>
<keyword evidence="3" id="KW-0812">Transmembrane</keyword>
<dbReference type="Proteomes" id="UP001174997">
    <property type="component" value="Unassembled WGS sequence"/>
</dbReference>
<accession>A0AA39ZCI7</accession>
<dbReference type="GO" id="GO:0006506">
    <property type="term" value="P:GPI anchor biosynthetic process"/>
    <property type="evidence" value="ECO:0007669"/>
    <property type="project" value="InterPro"/>
</dbReference>
<dbReference type="GO" id="GO:0005783">
    <property type="term" value="C:endoplasmic reticulum"/>
    <property type="evidence" value="ECO:0007669"/>
    <property type="project" value="TreeGrafter"/>
</dbReference>
<name>A0AA39ZCI7_9PEZI</name>
<organism evidence="4 5">
    <name type="scientific">Cercophora samala</name>
    <dbReference type="NCBI Taxonomy" id="330535"/>
    <lineage>
        <taxon>Eukaryota</taxon>
        <taxon>Fungi</taxon>
        <taxon>Dikarya</taxon>
        <taxon>Ascomycota</taxon>
        <taxon>Pezizomycotina</taxon>
        <taxon>Sordariomycetes</taxon>
        <taxon>Sordariomycetidae</taxon>
        <taxon>Sordariales</taxon>
        <taxon>Lasiosphaeriaceae</taxon>
        <taxon>Cercophora</taxon>
    </lineage>
</organism>
<dbReference type="SUPFAM" id="SSF56300">
    <property type="entry name" value="Metallo-dependent phosphatases"/>
    <property type="match status" value="1"/>
</dbReference>
<feature type="transmembrane region" description="Helical" evidence="3">
    <location>
        <begin position="20"/>
        <end position="38"/>
    </location>
</feature>
<feature type="transmembrane region" description="Helical" evidence="3">
    <location>
        <begin position="526"/>
        <end position="550"/>
    </location>
</feature>